<evidence type="ECO:0000256" key="4">
    <source>
        <dbReference type="ARBA" id="ARBA00022842"/>
    </source>
</evidence>
<keyword evidence="1" id="KW-0808">Transferase</keyword>
<dbReference type="PROSITE" id="PS51831">
    <property type="entry name" value="HD"/>
    <property type="match status" value="1"/>
</dbReference>
<organism evidence="8 9">
    <name type="scientific">Georgenia deserti</name>
    <dbReference type="NCBI Taxonomy" id="2093781"/>
    <lineage>
        <taxon>Bacteria</taxon>
        <taxon>Bacillati</taxon>
        <taxon>Actinomycetota</taxon>
        <taxon>Actinomycetes</taxon>
        <taxon>Micrococcales</taxon>
        <taxon>Bogoriellaceae</taxon>
        <taxon>Georgenia</taxon>
    </lineage>
</organism>
<evidence type="ECO:0000259" key="7">
    <source>
        <dbReference type="PROSITE" id="PS51831"/>
    </source>
</evidence>
<dbReference type="InterPro" id="IPR013546">
    <property type="entry name" value="PII_UdlTrfase/GS_AdlTrfase"/>
</dbReference>
<evidence type="ECO:0000256" key="6">
    <source>
        <dbReference type="SAM" id="MobiDB-lite"/>
    </source>
</evidence>
<accession>A0ABW4L847</accession>
<protein>
    <submittedName>
        <fullName evidence="8">HD domain-containing protein</fullName>
    </submittedName>
</protein>
<keyword evidence="4" id="KW-0460">Magnesium</keyword>
<dbReference type="InterPro" id="IPR006674">
    <property type="entry name" value="HD_domain"/>
</dbReference>
<evidence type="ECO:0000256" key="2">
    <source>
        <dbReference type="ARBA" id="ARBA00022695"/>
    </source>
</evidence>
<reference evidence="9" key="1">
    <citation type="journal article" date="2019" name="Int. J. Syst. Evol. Microbiol.">
        <title>The Global Catalogue of Microorganisms (GCM) 10K type strain sequencing project: providing services to taxonomists for standard genome sequencing and annotation.</title>
        <authorList>
            <consortium name="The Broad Institute Genomics Platform"/>
            <consortium name="The Broad Institute Genome Sequencing Center for Infectious Disease"/>
            <person name="Wu L."/>
            <person name="Ma J."/>
        </authorList>
    </citation>
    <scope>NUCLEOTIDE SEQUENCE [LARGE SCALE GENOMIC DNA]</scope>
    <source>
        <strain evidence="9">JCM 17130</strain>
    </source>
</reference>
<dbReference type="Gene3D" id="1.10.3090.10">
    <property type="entry name" value="cca-adding enzyme, domain 2"/>
    <property type="match status" value="1"/>
</dbReference>
<evidence type="ECO:0000256" key="3">
    <source>
        <dbReference type="ARBA" id="ARBA00022801"/>
    </source>
</evidence>
<keyword evidence="2" id="KW-0548">Nucleotidyltransferase</keyword>
<dbReference type="Pfam" id="PF01966">
    <property type="entry name" value="HD"/>
    <property type="match status" value="1"/>
</dbReference>
<dbReference type="CDD" id="cd05401">
    <property type="entry name" value="NT_GlnE_GlnD_like"/>
    <property type="match status" value="1"/>
</dbReference>
<dbReference type="InterPro" id="IPR043519">
    <property type="entry name" value="NT_sf"/>
</dbReference>
<dbReference type="Proteomes" id="UP001597277">
    <property type="component" value="Unassembled WGS sequence"/>
</dbReference>
<comment type="caution">
    <text evidence="8">The sequence shown here is derived from an EMBL/GenBank/DDBJ whole genome shotgun (WGS) entry which is preliminary data.</text>
</comment>
<feature type="domain" description="HD" evidence="7">
    <location>
        <begin position="448"/>
        <end position="553"/>
    </location>
</feature>
<dbReference type="InterPro" id="IPR010043">
    <property type="entry name" value="UTase/UR"/>
</dbReference>
<feature type="region of interest" description="Disordered" evidence="6">
    <location>
        <begin position="305"/>
        <end position="335"/>
    </location>
</feature>
<dbReference type="SUPFAM" id="SSF109604">
    <property type="entry name" value="HD-domain/PDEase-like"/>
    <property type="match status" value="1"/>
</dbReference>
<feature type="compositionally biased region" description="Basic residues" evidence="6">
    <location>
        <begin position="311"/>
        <end position="329"/>
    </location>
</feature>
<sequence>MHLPLLAELHRARLVEPPPRPGESGAAYRRRLAELTDAALRELWDHAAATTGDDLGSGVALAAVGSLGRRDGGPMADLDLLVIHDGLADDRLAALAEALWYPVWDARLRLDHAVRTLQECRHVASRDLPAAVGLLHLRTVAGDPEIGEAASSAVLADWRSGSRRRLQDLLDSLRERADRFGEVPYLIEPDLKEARGGLRDAVVVEALTASWLTDRPHRGGEFDHAYAHLLDVRDALAVTTRRATNTLRLADQDDVAVRLGFISGGEVVDTTPRGMAVTDAADDLLASVAGASRVVAHALDTTVRRASQVRNSRRKSPPRPRIVRGRTRPPRLPEVAPGLLEHEGEIVLAGDLDPAEDALLTLRAAAAACRTGLPLSPGMLDSLARSAPLPEPWPPTALDLLCEILASGPAQVPVWEALDLAGVVTTWLPEWAGVRNRPQRNPLHRFTVDRHLIETVAGIPATGPVDPGEASDRRLLLGAFLHDIGKLPGRGEHAEAGAEIAGPLLERLGLDPVGRDVVVLLVREHLLLPVFAISRDPADPEVVEEVAAAVDGDVTLLRMLRRLTEADSRATGPQVWTAWRAGLVDALTRRVATALAGPALP</sequence>
<name>A0ABW4L847_9MICO</name>
<dbReference type="SUPFAM" id="SSF81301">
    <property type="entry name" value="Nucleotidyltransferase"/>
    <property type="match status" value="1"/>
</dbReference>
<dbReference type="RefSeq" id="WP_388009611.1">
    <property type="nucleotide sequence ID" value="NZ_JBHUEE010000009.1"/>
</dbReference>
<evidence type="ECO:0000256" key="5">
    <source>
        <dbReference type="ARBA" id="ARBA00023268"/>
    </source>
</evidence>
<gene>
    <name evidence="8" type="ORF">ACFSE6_16280</name>
</gene>
<keyword evidence="3" id="KW-0378">Hydrolase</keyword>
<keyword evidence="9" id="KW-1185">Reference proteome</keyword>
<keyword evidence="5" id="KW-0511">Multifunctional enzyme</keyword>
<dbReference type="EMBL" id="JBHUEE010000009">
    <property type="protein sequence ID" value="MFD1719402.1"/>
    <property type="molecule type" value="Genomic_DNA"/>
</dbReference>
<evidence type="ECO:0000313" key="8">
    <source>
        <dbReference type="EMBL" id="MFD1719402.1"/>
    </source>
</evidence>
<evidence type="ECO:0000256" key="1">
    <source>
        <dbReference type="ARBA" id="ARBA00022679"/>
    </source>
</evidence>
<dbReference type="PANTHER" id="PTHR47320:SF1">
    <property type="entry name" value="BIFUNCTIONAL URIDYLYLTRANSFERASE_URIDYLYL-REMOVING ENZYME"/>
    <property type="match status" value="1"/>
</dbReference>
<proteinExistence type="predicted"/>
<dbReference type="Pfam" id="PF08335">
    <property type="entry name" value="GlnD_UR_UTase"/>
    <property type="match status" value="1"/>
</dbReference>
<dbReference type="PANTHER" id="PTHR47320">
    <property type="entry name" value="BIFUNCTIONAL URIDYLYLTRANSFERASE/URIDYLYL-REMOVING ENZYME"/>
    <property type="match status" value="1"/>
</dbReference>
<evidence type="ECO:0000313" key="9">
    <source>
        <dbReference type="Proteomes" id="UP001597277"/>
    </source>
</evidence>